<protein>
    <submittedName>
        <fullName evidence="2">Uncharacterized protein</fullName>
    </submittedName>
</protein>
<dbReference type="Proteomes" id="UP001331761">
    <property type="component" value="Unassembled WGS sequence"/>
</dbReference>
<accession>A0AAN8G958</accession>
<organism evidence="2 3">
    <name type="scientific">Trichostrongylus colubriformis</name>
    <name type="common">Black scour worm</name>
    <dbReference type="NCBI Taxonomy" id="6319"/>
    <lineage>
        <taxon>Eukaryota</taxon>
        <taxon>Metazoa</taxon>
        <taxon>Ecdysozoa</taxon>
        <taxon>Nematoda</taxon>
        <taxon>Chromadorea</taxon>
        <taxon>Rhabditida</taxon>
        <taxon>Rhabditina</taxon>
        <taxon>Rhabditomorpha</taxon>
        <taxon>Strongyloidea</taxon>
        <taxon>Trichostrongylidae</taxon>
        <taxon>Trichostrongylus</taxon>
    </lineage>
</organism>
<comment type="caution">
    <text evidence="2">The sequence shown here is derived from an EMBL/GenBank/DDBJ whole genome shotgun (WGS) entry which is preliminary data.</text>
</comment>
<gene>
    <name evidence="2" type="ORF">GCK32_011486</name>
</gene>
<reference evidence="2 3" key="1">
    <citation type="submission" date="2019-10" db="EMBL/GenBank/DDBJ databases">
        <title>Assembly and Annotation for the nematode Trichostrongylus colubriformis.</title>
        <authorList>
            <person name="Martin J."/>
        </authorList>
    </citation>
    <scope>NUCLEOTIDE SEQUENCE [LARGE SCALE GENOMIC DNA]</scope>
    <source>
        <strain evidence="2">G859</strain>
        <tissue evidence="2">Whole worm</tissue>
    </source>
</reference>
<feature type="region of interest" description="Disordered" evidence="1">
    <location>
        <begin position="192"/>
        <end position="229"/>
    </location>
</feature>
<name>A0AAN8G958_TRICO</name>
<evidence type="ECO:0000313" key="2">
    <source>
        <dbReference type="EMBL" id="KAK5979538.1"/>
    </source>
</evidence>
<sequence>MTTSEPLDCQQVQMEIEMAAISLQRQKKNASVLFNQWNHHKNEDAFISTSVGERIWLTTHCLREAEVTKERILRVGTRYLLMVRLYQHMEKWGEASSFEKQVFYEFEREYAFGTEAIRNLIITQRDVLDIEIKDMKAVLAQQEREMKEGESITSTQVQRIVRKEIESFRQSEVDALKRNVEEHEAEIILLRRASGAKPTAEATEEQYRNEMDSESMEDGTRETADENRR</sequence>
<keyword evidence="3" id="KW-1185">Reference proteome</keyword>
<feature type="compositionally biased region" description="Basic and acidic residues" evidence="1">
    <location>
        <begin position="218"/>
        <end position="229"/>
    </location>
</feature>
<dbReference type="EMBL" id="WIXE01008270">
    <property type="protein sequence ID" value="KAK5979538.1"/>
    <property type="molecule type" value="Genomic_DNA"/>
</dbReference>
<evidence type="ECO:0000256" key="1">
    <source>
        <dbReference type="SAM" id="MobiDB-lite"/>
    </source>
</evidence>
<evidence type="ECO:0000313" key="3">
    <source>
        <dbReference type="Proteomes" id="UP001331761"/>
    </source>
</evidence>
<dbReference type="AlphaFoldDB" id="A0AAN8G958"/>
<proteinExistence type="predicted"/>